<dbReference type="Proteomes" id="UP000189703">
    <property type="component" value="Unplaced"/>
</dbReference>
<evidence type="ECO:0000256" key="5">
    <source>
        <dbReference type="ARBA" id="ARBA00022729"/>
    </source>
</evidence>
<dbReference type="InterPro" id="IPR001320">
    <property type="entry name" value="Iontro_rcpt_C"/>
</dbReference>
<evidence type="ECO:0000256" key="8">
    <source>
        <dbReference type="ARBA" id="ARBA00023136"/>
    </source>
</evidence>
<comment type="similarity">
    <text evidence="2 13">Belongs to the glutamate-gated ion channel (TC 1.A.10.1) family.</text>
</comment>
<keyword evidence="8 13" id="KW-0472">Membrane</keyword>
<dbReference type="GO" id="GO:0005886">
    <property type="term" value="C:plasma membrane"/>
    <property type="evidence" value="ECO:0000318"/>
    <property type="project" value="GO_Central"/>
</dbReference>
<evidence type="ECO:0000256" key="7">
    <source>
        <dbReference type="ARBA" id="ARBA00023065"/>
    </source>
</evidence>
<dbReference type="Pfam" id="PF01094">
    <property type="entry name" value="ANF_receptor"/>
    <property type="match status" value="1"/>
</dbReference>
<evidence type="ECO:0000256" key="4">
    <source>
        <dbReference type="ARBA" id="ARBA00022692"/>
    </source>
</evidence>
<dbReference type="GO" id="GO:0007165">
    <property type="term" value="P:signal transduction"/>
    <property type="evidence" value="ECO:0007669"/>
    <property type="project" value="UniProtKB-ARBA"/>
</dbReference>
<keyword evidence="6" id="KW-1133">Transmembrane helix</keyword>
<keyword evidence="7 13" id="KW-0406">Ion transport</keyword>
<keyword evidence="11 13" id="KW-1071">Ligand-gated ion channel</keyword>
<dbReference type="InterPro" id="IPR044440">
    <property type="entry name" value="GABAb_receptor_plant_PBP1"/>
</dbReference>
<evidence type="ECO:0000313" key="15">
    <source>
        <dbReference type="RefSeq" id="XP_010267706.1"/>
    </source>
</evidence>
<dbReference type="Gene3D" id="3.40.190.10">
    <property type="entry name" value="Periplasmic binding protein-like II"/>
    <property type="match status" value="2"/>
</dbReference>
<dbReference type="OMA" id="CCTAHEP"/>
<dbReference type="FunFam" id="3.40.190.10:FF:000175">
    <property type="entry name" value="Glutamate receptor"/>
    <property type="match status" value="1"/>
</dbReference>
<evidence type="ECO:0000256" key="11">
    <source>
        <dbReference type="ARBA" id="ARBA00023286"/>
    </source>
</evidence>
<evidence type="ECO:0000313" key="14">
    <source>
        <dbReference type="Proteomes" id="UP000189703"/>
    </source>
</evidence>
<keyword evidence="9 13" id="KW-0675">Receptor</keyword>
<dbReference type="FunFam" id="1.10.287.70:FF:000037">
    <property type="entry name" value="Glutamate receptor"/>
    <property type="match status" value="1"/>
</dbReference>
<dbReference type="InterPro" id="IPR019594">
    <property type="entry name" value="Glu/Gly-bd"/>
</dbReference>
<organism evidence="14 15">
    <name type="scientific">Nelumbo nucifera</name>
    <name type="common">Sacred lotus</name>
    <dbReference type="NCBI Taxonomy" id="4432"/>
    <lineage>
        <taxon>Eukaryota</taxon>
        <taxon>Viridiplantae</taxon>
        <taxon>Streptophyta</taxon>
        <taxon>Embryophyta</taxon>
        <taxon>Tracheophyta</taxon>
        <taxon>Spermatophyta</taxon>
        <taxon>Magnoliopsida</taxon>
        <taxon>Proteales</taxon>
        <taxon>Nelumbonaceae</taxon>
        <taxon>Nelumbo</taxon>
    </lineage>
</organism>
<dbReference type="Pfam" id="PF00060">
    <property type="entry name" value="Lig_chan"/>
    <property type="match status" value="1"/>
</dbReference>
<accession>A0A1U8AJ36</accession>
<dbReference type="GeneID" id="104604850"/>
<dbReference type="InterPro" id="IPR028082">
    <property type="entry name" value="Peripla_BP_I"/>
</dbReference>
<dbReference type="FunFam" id="3.40.50.2300:FF:000081">
    <property type="entry name" value="Glutamate receptor"/>
    <property type="match status" value="1"/>
</dbReference>
<keyword evidence="10" id="KW-0325">Glycoprotein</keyword>
<keyword evidence="3 13" id="KW-0813">Transport</keyword>
<gene>
    <name evidence="15" type="primary">LOC104604850</name>
</gene>
<dbReference type="GO" id="GO:0009611">
    <property type="term" value="P:response to wounding"/>
    <property type="evidence" value="ECO:0007669"/>
    <property type="project" value="UniProtKB-ARBA"/>
</dbReference>
<dbReference type="PANTHER" id="PTHR18966">
    <property type="entry name" value="IONOTROPIC GLUTAMATE RECEPTOR"/>
    <property type="match status" value="1"/>
</dbReference>
<dbReference type="AlphaFoldDB" id="A0A1U8AJ36"/>
<dbReference type="PIRSF" id="PIRSF037090">
    <property type="entry name" value="Iontro_Glu-like_rcpt_pln"/>
    <property type="match status" value="1"/>
</dbReference>
<comment type="function">
    <text evidence="13">Glutamate-gated receptor that probably acts as non-selective cation channel.</text>
</comment>
<evidence type="ECO:0000256" key="3">
    <source>
        <dbReference type="ARBA" id="ARBA00022448"/>
    </source>
</evidence>
<dbReference type="Gene3D" id="3.40.50.2300">
    <property type="match status" value="2"/>
</dbReference>
<dbReference type="CDD" id="cd19990">
    <property type="entry name" value="PBP1_GABAb_receptor_plant"/>
    <property type="match status" value="1"/>
</dbReference>
<dbReference type="KEGG" id="nnu:104604850"/>
<dbReference type="FunCoup" id="A0A1U8AJ36">
    <property type="interactions" value="266"/>
</dbReference>
<dbReference type="OrthoDB" id="5984008at2759"/>
<dbReference type="CDD" id="cd13686">
    <property type="entry name" value="GluR_Plant"/>
    <property type="match status" value="1"/>
</dbReference>
<keyword evidence="12 13" id="KW-0407">Ion channel</keyword>
<sequence>MGLHRIKTMGTALLVSFFVSMWVLLSGFVYCQRPAVVNVGAVFTYDSVIGRDAKVAMEAAVADINADQSILNGTRLNLIMADAQCNVFLGSIGAFQVLEKEAVAIIGPQSSTIAHMISFIANGLQVPLISYASTDPSLSALQFPFFVRSTQSDAYQMTAMADLIGYYGWREVIAIFADDEYGRSGISSLDNELTKQMSKISYKLAWPTGSNLSYITDLLNKTKLIGTRVFVVHANPDSGIAIFSVAQDLQMMTNGYVWIATDWLCATLDSSPLMNQTSLQNLQGVVGLCQHTPQSLRKKAFVSRWKHMFQKGLVSYGLNTYGLYAYDTVWAVARSIDDFLNDYGNITFSFNKALRGMQTSSLKLGKLRTFDGGTLLRSKLLQMNFTGLTGPVRFDSDRNLIGAGYDIINIDEKTIRRIGYWSNYSGLSVVPPETLKRGQRHGSLLDQKLKNVTWPGKRTEKPRGWVIGDNGRPLRIGVPYRASFVEFVTEIHGTKDFQGYCIDVFTAARELVPYDIPYKFVAFGDGKSNPSYDEFVRMVAENVIDGAVGDITIVTNRMKITDFTQPYAATGLVIVAPISNGKSSAWVFLKPFTVDMWCVTASFFILIGVVIWILEHRINDDFRGPPRRQLITMFLFSFSTLFKTNKEQTLSALGRMVMMVWLFLLMVITSSYTANLTSILTIQKLTSPITGLDSLTTSRWPIGYQVGSFARSYMIDNFNIPESRLVSLGSPEDYERALRLGPGNGGVAAIVDELPYVELFLSNRTDFGIVGEMFTKNGWGFAFPRDSPLAIDMSTAILRLSENGELHKIHKKWFCQMGCTEGQGHQSKSNQLHMISFWGLFLLCGIVTIIALLVFLARMVRQFVQYKRKQRDLSSASSSESSSAHCSQIIYNFFDFIDEKEEATKKMFKQCDNPQPQAS</sequence>
<keyword evidence="4" id="KW-0812">Transmembrane</keyword>
<evidence type="ECO:0000256" key="2">
    <source>
        <dbReference type="ARBA" id="ARBA00008685"/>
    </source>
</evidence>
<dbReference type="SUPFAM" id="SSF53850">
    <property type="entry name" value="Periplasmic binding protein-like II"/>
    <property type="match status" value="1"/>
</dbReference>
<dbReference type="RefSeq" id="XP_010267706.1">
    <property type="nucleotide sequence ID" value="XM_010269404.2"/>
</dbReference>
<dbReference type="GO" id="GO:1901701">
    <property type="term" value="P:cellular response to oxygen-containing compound"/>
    <property type="evidence" value="ECO:0007669"/>
    <property type="project" value="UniProtKB-ARBA"/>
</dbReference>
<evidence type="ECO:0000256" key="13">
    <source>
        <dbReference type="PIRNR" id="PIRNR037090"/>
    </source>
</evidence>
<dbReference type="SMART" id="SM00079">
    <property type="entry name" value="PBPe"/>
    <property type="match status" value="1"/>
</dbReference>
<keyword evidence="14" id="KW-1185">Reference proteome</keyword>
<protein>
    <recommendedName>
        <fullName evidence="13">Glutamate receptor</fullName>
    </recommendedName>
</protein>
<dbReference type="Gene3D" id="1.10.287.70">
    <property type="match status" value="1"/>
</dbReference>
<dbReference type="InterPro" id="IPR017103">
    <property type="entry name" value="Iontropic_Glu_rcpt_pln"/>
</dbReference>
<dbReference type="InterPro" id="IPR015683">
    <property type="entry name" value="Ionotropic_Glu_rcpt"/>
</dbReference>
<dbReference type="SUPFAM" id="SSF53822">
    <property type="entry name" value="Periplasmic binding protein-like I"/>
    <property type="match status" value="1"/>
</dbReference>
<evidence type="ECO:0000256" key="6">
    <source>
        <dbReference type="ARBA" id="ARBA00022989"/>
    </source>
</evidence>
<dbReference type="InterPro" id="IPR001828">
    <property type="entry name" value="ANF_lig-bd_rcpt"/>
</dbReference>
<dbReference type="GO" id="GO:0038023">
    <property type="term" value="F:signaling receptor activity"/>
    <property type="evidence" value="ECO:0000318"/>
    <property type="project" value="GO_Central"/>
</dbReference>
<name>A0A1U8AJ36_NELNU</name>
<dbReference type="PRINTS" id="PR01176">
    <property type="entry name" value="GABABRECEPTR"/>
</dbReference>
<evidence type="ECO:0000256" key="1">
    <source>
        <dbReference type="ARBA" id="ARBA00004141"/>
    </source>
</evidence>
<dbReference type="FunFam" id="3.40.190.10:FF:000054">
    <property type="entry name" value="Glutamate receptor"/>
    <property type="match status" value="1"/>
</dbReference>
<proteinExistence type="inferred from homology"/>
<evidence type="ECO:0000256" key="10">
    <source>
        <dbReference type="ARBA" id="ARBA00023180"/>
    </source>
</evidence>
<dbReference type="eggNOG" id="KOG1052">
    <property type="taxonomic scope" value="Eukaryota"/>
</dbReference>
<evidence type="ECO:0000256" key="12">
    <source>
        <dbReference type="ARBA" id="ARBA00023303"/>
    </source>
</evidence>
<dbReference type="Pfam" id="PF10613">
    <property type="entry name" value="Lig_chan-Glu_bd"/>
    <property type="match status" value="1"/>
</dbReference>
<evidence type="ECO:0000256" key="9">
    <source>
        <dbReference type="ARBA" id="ARBA00023170"/>
    </source>
</evidence>
<comment type="subcellular location">
    <subcellularLocation>
        <location evidence="1">Membrane</location>
        <topology evidence="1">Multi-pass membrane protein</topology>
    </subcellularLocation>
</comment>
<dbReference type="GO" id="GO:0015276">
    <property type="term" value="F:ligand-gated monoatomic ion channel activity"/>
    <property type="evidence" value="ECO:0000318"/>
    <property type="project" value="GO_Central"/>
</dbReference>
<keyword evidence="5" id="KW-0732">Signal</keyword>
<reference evidence="15" key="1">
    <citation type="submission" date="2025-08" db="UniProtKB">
        <authorList>
            <consortium name="RefSeq"/>
        </authorList>
    </citation>
    <scope>IDENTIFICATION</scope>
</reference>
<dbReference type="SMR" id="A0A1U8AJ36"/>